<sequence>MKTESFNVPGISCQHCVNAINTEVSAVAGVQNVLVDLASKTVKVESNEQVSRDQLVTAISEAGYDVSPFANSIPLN</sequence>
<dbReference type="GO" id="GO:0005507">
    <property type="term" value="F:copper ion binding"/>
    <property type="evidence" value="ECO:0007669"/>
    <property type="project" value="InterPro"/>
</dbReference>
<dbReference type="AlphaFoldDB" id="A0A0P6YAU0"/>
<organism evidence="4 5">
    <name type="scientific">Herpetosiphon geysericola</name>
    <dbReference type="NCBI Taxonomy" id="70996"/>
    <lineage>
        <taxon>Bacteria</taxon>
        <taxon>Bacillati</taxon>
        <taxon>Chloroflexota</taxon>
        <taxon>Chloroflexia</taxon>
        <taxon>Herpetosiphonales</taxon>
        <taxon>Herpetosiphonaceae</taxon>
        <taxon>Herpetosiphon</taxon>
    </lineage>
</organism>
<dbReference type="NCBIfam" id="TIGR00003">
    <property type="entry name" value="copper ion binding protein"/>
    <property type="match status" value="1"/>
</dbReference>
<dbReference type="GO" id="GO:0006825">
    <property type="term" value="P:copper ion transport"/>
    <property type="evidence" value="ECO:0007669"/>
    <property type="project" value="InterPro"/>
</dbReference>
<dbReference type="PRINTS" id="PR00944">
    <property type="entry name" value="CUEXPORT"/>
</dbReference>
<gene>
    <name evidence="4" type="ORF">SE18_19750</name>
</gene>
<reference evidence="4 5" key="1">
    <citation type="submission" date="2015-07" db="EMBL/GenBank/DDBJ databases">
        <title>Whole genome sequence of Herpetosiphon geysericola DSM 7119.</title>
        <authorList>
            <person name="Hemp J."/>
            <person name="Ward L.M."/>
            <person name="Pace L.A."/>
            <person name="Fischer W.W."/>
        </authorList>
    </citation>
    <scope>NUCLEOTIDE SEQUENCE [LARGE SCALE GENOMIC DNA]</scope>
    <source>
        <strain evidence="4 5">DSM 7119</strain>
    </source>
</reference>
<comment type="caution">
    <text evidence="4">The sequence shown here is derived from an EMBL/GenBank/DDBJ whole genome shotgun (WGS) entry which is preliminary data.</text>
</comment>
<evidence type="ECO:0000256" key="2">
    <source>
        <dbReference type="ARBA" id="ARBA00023008"/>
    </source>
</evidence>
<dbReference type="PROSITE" id="PS50846">
    <property type="entry name" value="HMA_2"/>
    <property type="match status" value="1"/>
</dbReference>
<dbReference type="CDD" id="cd00371">
    <property type="entry name" value="HMA"/>
    <property type="match status" value="1"/>
</dbReference>
<dbReference type="Pfam" id="PF00403">
    <property type="entry name" value="HMA"/>
    <property type="match status" value="1"/>
</dbReference>
<dbReference type="PROSITE" id="PS01047">
    <property type="entry name" value="HMA_1"/>
    <property type="match status" value="1"/>
</dbReference>
<name>A0A0P6YAU0_9CHLR</name>
<dbReference type="InterPro" id="IPR036163">
    <property type="entry name" value="HMA_dom_sf"/>
</dbReference>
<dbReference type="InterPro" id="IPR017969">
    <property type="entry name" value="Heavy-metal-associated_CS"/>
</dbReference>
<feature type="domain" description="HMA" evidence="3">
    <location>
        <begin position="2"/>
        <end position="67"/>
    </location>
</feature>
<dbReference type="STRING" id="70996.SE18_19750"/>
<dbReference type="InterPro" id="IPR006121">
    <property type="entry name" value="HMA_dom"/>
</dbReference>
<dbReference type="RefSeq" id="WP_054536187.1">
    <property type="nucleotide sequence ID" value="NZ_LGKP01000031.1"/>
</dbReference>
<keyword evidence="2" id="KW-0186">Copper</keyword>
<evidence type="ECO:0000256" key="1">
    <source>
        <dbReference type="ARBA" id="ARBA00022723"/>
    </source>
</evidence>
<evidence type="ECO:0000313" key="4">
    <source>
        <dbReference type="EMBL" id="KPL82260.1"/>
    </source>
</evidence>
<dbReference type="OrthoDB" id="9813965at2"/>
<dbReference type="InterPro" id="IPR006122">
    <property type="entry name" value="HMA_Cu_ion-bd"/>
</dbReference>
<evidence type="ECO:0000313" key="5">
    <source>
        <dbReference type="Proteomes" id="UP000050277"/>
    </source>
</evidence>
<keyword evidence="5" id="KW-1185">Reference proteome</keyword>
<keyword evidence="1" id="KW-0479">Metal-binding</keyword>
<dbReference type="EMBL" id="LGKP01000031">
    <property type="protein sequence ID" value="KPL82260.1"/>
    <property type="molecule type" value="Genomic_DNA"/>
</dbReference>
<dbReference type="SUPFAM" id="SSF55008">
    <property type="entry name" value="HMA, heavy metal-associated domain"/>
    <property type="match status" value="1"/>
</dbReference>
<dbReference type="Gene3D" id="3.30.70.100">
    <property type="match status" value="1"/>
</dbReference>
<proteinExistence type="predicted"/>
<evidence type="ECO:0000259" key="3">
    <source>
        <dbReference type="PROSITE" id="PS50846"/>
    </source>
</evidence>
<protein>
    <submittedName>
        <fullName evidence="4">Copper-binding protein</fullName>
    </submittedName>
</protein>
<dbReference type="Proteomes" id="UP000050277">
    <property type="component" value="Unassembled WGS sequence"/>
</dbReference>
<dbReference type="InterPro" id="IPR000428">
    <property type="entry name" value="Cu-bd"/>
</dbReference>
<accession>A0A0P6YAU0</accession>